<organism evidence="8 9">
    <name type="scientific">Collybiopsis confluens</name>
    <dbReference type="NCBI Taxonomy" id="2823264"/>
    <lineage>
        <taxon>Eukaryota</taxon>
        <taxon>Fungi</taxon>
        <taxon>Dikarya</taxon>
        <taxon>Basidiomycota</taxon>
        <taxon>Agaricomycotina</taxon>
        <taxon>Agaricomycetes</taxon>
        <taxon>Agaricomycetidae</taxon>
        <taxon>Agaricales</taxon>
        <taxon>Marasmiineae</taxon>
        <taxon>Omphalotaceae</taxon>
        <taxon>Collybiopsis</taxon>
    </lineage>
</organism>
<evidence type="ECO:0000256" key="7">
    <source>
        <dbReference type="RuleBase" id="RU365009"/>
    </source>
</evidence>
<gene>
    <name evidence="8" type="ORF">D9757_007879</name>
</gene>
<keyword evidence="4 7" id="KW-0964">Secreted</keyword>
<feature type="chain" id="PRO_5034628184" description="Hydrophobin" evidence="7">
    <location>
        <begin position="19"/>
        <end position="104"/>
    </location>
</feature>
<sequence>MQFKFTFVIAALATLAAAGQGGQCEPASSCSTGPIQCCESLTTSTSAPAIAALTLIGLVLGSTAANLGLSCTSLVGGTCNGQAVCCSDNSHGGVVSVGCIPVQL</sequence>
<evidence type="ECO:0000256" key="1">
    <source>
        <dbReference type="ARBA" id="ARBA00004191"/>
    </source>
</evidence>
<dbReference type="SMART" id="SM00075">
    <property type="entry name" value="HYDRO"/>
    <property type="match status" value="1"/>
</dbReference>
<evidence type="ECO:0000256" key="2">
    <source>
        <dbReference type="ARBA" id="ARBA00010446"/>
    </source>
</evidence>
<keyword evidence="7" id="KW-0732">Signal</keyword>
<evidence type="ECO:0000313" key="9">
    <source>
        <dbReference type="Proteomes" id="UP000518752"/>
    </source>
</evidence>
<dbReference type="AlphaFoldDB" id="A0A8H5M531"/>
<comment type="similarity">
    <text evidence="2 7">Belongs to the fungal hydrophobin family.</text>
</comment>
<accession>A0A8H5M531</accession>
<evidence type="ECO:0000256" key="3">
    <source>
        <dbReference type="ARBA" id="ARBA00022512"/>
    </source>
</evidence>
<reference evidence="8 9" key="1">
    <citation type="journal article" date="2020" name="ISME J.">
        <title>Uncovering the hidden diversity of litter-decomposition mechanisms in mushroom-forming fungi.</title>
        <authorList>
            <person name="Floudas D."/>
            <person name="Bentzer J."/>
            <person name="Ahren D."/>
            <person name="Johansson T."/>
            <person name="Persson P."/>
            <person name="Tunlid A."/>
        </authorList>
    </citation>
    <scope>NUCLEOTIDE SEQUENCE [LARGE SCALE GENOMIC DNA]</scope>
    <source>
        <strain evidence="8 9">CBS 406.79</strain>
    </source>
</reference>
<dbReference type="CDD" id="cd23507">
    <property type="entry name" value="hydrophobin_I"/>
    <property type="match status" value="1"/>
</dbReference>
<proteinExistence type="inferred from homology"/>
<dbReference type="InterPro" id="IPR001338">
    <property type="entry name" value="Class_I_Hydrophobin"/>
</dbReference>
<evidence type="ECO:0000313" key="8">
    <source>
        <dbReference type="EMBL" id="KAF5381203.1"/>
    </source>
</evidence>
<keyword evidence="3 7" id="KW-0134">Cell wall</keyword>
<name>A0A8H5M531_9AGAR</name>
<keyword evidence="9" id="KW-1185">Reference proteome</keyword>
<comment type="caution">
    <text evidence="8">The sequence shown here is derived from an EMBL/GenBank/DDBJ whole genome shotgun (WGS) entry which is preliminary data.</text>
</comment>
<comment type="subunit">
    <text evidence="6">Self-assembles to form functional amyloid fibrils called rodlets. Self-assembly into fibrillar rodlets occurs spontaneously at hydrophobic:hydrophilic interfaces and the rodlets further associate laterally to form amphipathic monolayers.</text>
</comment>
<protein>
    <recommendedName>
        <fullName evidence="7">Hydrophobin</fullName>
    </recommendedName>
</protein>
<dbReference type="OrthoDB" id="4225815at2759"/>
<evidence type="ECO:0000256" key="5">
    <source>
        <dbReference type="ARBA" id="ARBA00023157"/>
    </source>
</evidence>
<evidence type="ECO:0000256" key="4">
    <source>
        <dbReference type="ARBA" id="ARBA00022525"/>
    </source>
</evidence>
<dbReference type="Pfam" id="PF01185">
    <property type="entry name" value="Hydrophobin"/>
    <property type="match status" value="1"/>
</dbReference>
<dbReference type="EMBL" id="JAACJN010000059">
    <property type="protein sequence ID" value="KAF5381203.1"/>
    <property type="molecule type" value="Genomic_DNA"/>
</dbReference>
<dbReference type="GO" id="GO:0009277">
    <property type="term" value="C:fungal-type cell wall"/>
    <property type="evidence" value="ECO:0007669"/>
    <property type="project" value="InterPro"/>
</dbReference>
<comment type="subcellular location">
    <subcellularLocation>
        <location evidence="1 7">Secreted</location>
        <location evidence="1 7">Cell wall</location>
    </subcellularLocation>
</comment>
<dbReference type="Proteomes" id="UP000518752">
    <property type="component" value="Unassembled WGS sequence"/>
</dbReference>
<feature type="signal peptide" evidence="7">
    <location>
        <begin position="1"/>
        <end position="18"/>
    </location>
</feature>
<keyword evidence="5 7" id="KW-1015">Disulfide bond</keyword>
<evidence type="ECO:0000256" key="6">
    <source>
        <dbReference type="ARBA" id="ARBA00093546"/>
    </source>
</evidence>
<dbReference type="GO" id="GO:0005199">
    <property type="term" value="F:structural constituent of cell wall"/>
    <property type="evidence" value="ECO:0007669"/>
    <property type="project" value="InterPro"/>
</dbReference>